<name>A0A1M6ZLA7_9BRAD</name>
<evidence type="ECO:0000256" key="1">
    <source>
        <dbReference type="SAM" id="Phobius"/>
    </source>
</evidence>
<sequence>MDDTVQIIAGLLVVLCIAGVAFYLLQHKTPRLQPAPNTRRSEIEREFARVFSMTSALFAGRGLG</sequence>
<evidence type="ECO:0000313" key="2">
    <source>
        <dbReference type="EMBL" id="SHL31237.1"/>
    </source>
</evidence>
<dbReference type="OrthoDB" id="8242981at2"/>
<proteinExistence type="predicted"/>
<keyword evidence="1" id="KW-0472">Membrane</keyword>
<keyword evidence="1" id="KW-1133">Transmembrane helix</keyword>
<protein>
    <submittedName>
        <fullName evidence="2">Uncharacterized protein</fullName>
    </submittedName>
</protein>
<organism evidence="2 3">
    <name type="scientific">Bradyrhizobium lablabi</name>
    <dbReference type="NCBI Taxonomy" id="722472"/>
    <lineage>
        <taxon>Bacteria</taxon>
        <taxon>Pseudomonadati</taxon>
        <taxon>Pseudomonadota</taxon>
        <taxon>Alphaproteobacteria</taxon>
        <taxon>Hyphomicrobiales</taxon>
        <taxon>Nitrobacteraceae</taxon>
        <taxon>Bradyrhizobium</taxon>
    </lineage>
</organism>
<keyword evidence="1" id="KW-0812">Transmembrane</keyword>
<dbReference type="AlphaFoldDB" id="A0A1M6ZLA7"/>
<dbReference type="Proteomes" id="UP000189935">
    <property type="component" value="Chromosome I"/>
</dbReference>
<feature type="transmembrane region" description="Helical" evidence="1">
    <location>
        <begin position="6"/>
        <end position="25"/>
    </location>
</feature>
<reference evidence="2 3" key="1">
    <citation type="submission" date="2016-11" db="EMBL/GenBank/DDBJ databases">
        <authorList>
            <person name="Jaros S."/>
            <person name="Januszkiewicz K."/>
            <person name="Wedrychowicz H."/>
        </authorList>
    </citation>
    <scope>NUCLEOTIDE SEQUENCE [LARGE SCALE GENOMIC DNA]</scope>
    <source>
        <strain evidence="2 3">GAS499</strain>
    </source>
</reference>
<evidence type="ECO:0000313" key="3">
    <source>
        <dbReference type="Proteomes" id="UP000189935"/>
    </source>
</evidence>
<gene>
    <name evidence="2" type="ORF">SAMN05444159_5586</name>
</gene>
<accession>A0A1M6ZLA7</accession>
<dbReference type="EMBL" id="LT670844">
    <property type="protein sequence ID" value="SHL31237.1"/>
    <property type="molecule type" value="Genomic_DNA"/>
</dbReference>